<proteinExistence type="predicted"/>
<keyword evidence="2" id="KW-1185">Reference proteome</keyword>
<evidence type="ECO:0000313" key="2">
    <source>
        <dbReference type="Proteomes" id="UP000016569"/>
    </source>
</evidence>
<sequence length="40" mass="4216">MLRLGRGGLGGLGRHVCLLWAWVAGTRTARLKPCPSARAG</sequence>
<organism evidence="1 2">
    <name type="scientific">Brevundimonas abyssalis TAR-001</name>
    <dbReference type="NCBI Taxonomy" id="1391729"/>
    <lineage>
        <taxon>Bacteria</taxon>
        <taxon>Pseudomonadati</taxon>
        <taxon>Pseudomonadota</taxon>
        <taxon>Alphaproteobacteria</taxon>
        <taxon>Caulobacterales</taxon>
        <taxon>Caulobacteraceae</taxon>
        <taxon>Brevundimonas</taxon>
    </lineage>
</organism>
<dbReference type="AlphaFoldDB" id="A0A8E0NB44"/>
<protein>
    <submittedName>
        <fullName evidence="1">Uncharacterized protein</fullName>
    </submittedName>
</protein>
<dbReference type="EMBL" id="BATC01000008">
    <property type="protein sequence ID" value="GAD58527.1"/>
    <property type="molecule type" value="Genomic_DNA"/>
</dbReference>
<gene>
    <name evidence="1" type="ORF">MBEBAB_0777</name>
</gene>
<accession>A0A8E0NB44</accession>
<dbReference type="Proteomes" id="UP000016569">
    <property type="component" value="Unassembled WGS sequence"/>
</dbReference>
<evidence type="ECO:0000313" key="1">
    <source>
        <dbReference type="EMBL" id="GAD58527.1"/>
    </source>
</evidence>
<reference evidence="2" key="1">
    <citation type="journal article" date="2013" name="Genome Announc.">
        <title>Draft Genome Sequence of the Dimorphic Prosthecate Bacterium Brevundimonas abyssalis TAR-001T.</title>
        <authorList>
            <person name="Tsubouchi T."/>
            <person name="Nishi S."/>
            <person name="Usui K."/>
            <person name="Shimane Y."/>
            <person name="Takaki Y."/>
            <person name="Maruyama T."/>
            <person name="Hatada Y."/>
        </authorList>
    </citation>
    <scope>NUCLEOTIDE SEQUENCE [LARGE SCALE GENOMIC DNA]</scope>
    <source>
        <strain evidence="2">TAR-001</strain>
    </source>
</reference>
<name>A0A8E0NB44_9CAUL</name>
<comment type="caution">
    <text evidence="1">The sequence shown here is derived from an EMBL/GenBank/DDBJ whole genome shotgun (WGS) entry which is preliminary data.</text>
</comment>